<feature type="compositionally biased region" description="Basic and acidic residues" evidence="1">
    <location>
        <begin position="1"/>
        <end position="15"/>
    </location>
</feature>
<dbReference type="AlphaFoldDB" id="A0AAV5IDF8"/>
<name>A0AAV5IDF8_9ROSI</name>
<dbReference type="EMBL" id="BPVZ01000015">
    <property type="protein sequence ID" value="GKU99956.1"/>
    <property type="molecule type" value="Genomic_DNA"/>
</dbReference>
<sequence length="203" mass="23136">MKEALQRMETEKEQQMEEAEQVPPKEGLALRRVGPKKGPKVDKGLIQPMGEKEQGLQKEELVLHGMEENQGLQIKADQKGIQEEALHPTDGEQGLHMEETLTPMQAEQGLKIEEALALHRMEAEQGLQMEEAFIIHLMEAELAVMRARTSHMREKQEEMEAAVEAKRNGLELRKINRDRRLAQLLLLEEAEQVLLGLLFPPLN</sequence>
<dbReference type="Proteomes" id="UP001054252">
    <property type="component" value="Unassembled WGS sequence"/>
</dbReference>
<evidence type="ECO:0000256" key="1">
    <source>
        <dbReference type="SAM" id="MobiDB-lite"/>
    </source>
</evidence>
<reference evidence="2 3" key="1">
    <citation type="journal article" date="2021" name="Commun. Biol.">
        <title>The genome of Shorea leprosula (Dipterocarpaceae) highlights the ecological relevance of drought in aseasonal tropical rainforests.</title>
        <authorList>
            <person name="Ng K.K.S."/>
            <person name="Kobayashi M.J."/>
            <person name="Fawcett J.A."/>
            <person name="Hatakeyama M."/>
            <person name="Paape T."/>
            <person name="Ng C.H."/>
            <person name="Ang C.C."/>
            <person name="Tnah L.H."/>
            <person name="Lee C.T."/>
            <person name="Nishiyama T."/>
            <person name="Sese J."/>
            <person name="O'Brien M.J."/>
            <person name="Copetti D."/>
            <person name="Mohd Noor M.I."/>
            <person name="Ong R.C."/>
            <person name="Putra M."/>
            <person name="Sireger I.Z."/>
            <person name="Indrioko S."/>
            <person name="Kosugi Y."/>
            <person name="Izuno A."/>
            <person name="Isagi Y."/>
            <person name="Lee S.L."/>
            <person name="Shimizu K.K."/>
        </authorList>
    </citation>
    <scope>NUCLEOTIDE SEQUENCE [LARGE SCALE GENOMIC DNA]</scope>
    <source>
        <strain evidence="2">214</strain>
    </source>
</reference>
<organism evidence="2 3">
    <name type="scientific">Rubroshorea leprosula</name>
    <dbReference type="NCBI Taxonomy" id="152421"/>
    <lineage>
        <taxon>Eukaryota</taxon>
        <taxon>Viridiplantae</taxon>
        <taxon>Streptophyta</taxon>
        <taxon>Embryophyta</taxon>
        <taxon>Tracheophyta</taxon>
        <taxon>Spermatophyta</taxon>
        <taxon>Magnoliopsida</taxon>
        <taxon>eudicotyledons</taxon>
        <taxon>Gunneridae</taxon>
        <taxon>Pentapetalae</taxon>
        <taxon>rosids</taxon>
        <taxon>malvids</taxon>
        <taxon>Malvales</taxon>
        <taxon>Dipterocarpaceae</taxon>
        <taxon>Rubroshorea</taxon>
    </lineage>
</organism>
<protein>
    <submittedName>
        <fullName evidence="2">Uncharacterized protein</fullName>
    </submittedName>
</protein>
<comment type="caution">
    <text evidence="2">The sequence shown here is derived from an EMBL/GenBank/DDBJ whole genome shotgun (WGS) entry which is preliminary data.</text>
</comment>
<accession>A0AAV5IDF8</accession>
<keyword evidence="3" id="KW-1185">Reference proteome</keyword>
<gene>
    <name evidence="2" type="ORF">SLEP1_g12730</name>
</gene>
<evidence type="ECO:0000313" key="3">
    <source>
        <dbReference type="Proteomes" id="UP001054252"/>
    </source>
</evidence>
<proteinExistence type="predicted"/>
<evidence type="ECO:0000313" key="2">
    <source>
        <dbReference type="EMBL" id="GKU99956.1"/>
    </source>
</evidence>
<feature type="region of interest" description="Disordered" evidence="1">
    <location>
        <begin position="1"/>
        <end position="53"/>
    </location>
</feature>